<dbReference type="CDD" id="cd00984">
    <property type="entry name" value="DnaB_C"/>
    <property type="match status" value="1"/>
</dbReference>
<dbReference type="Pfam" id="PF00772">
    <property type="entry name" value="DnaB"/>
    <property type="match status" value="1"/>
</dbReference>
<evidence type="ECO:0000256" key="8">
    <source>
        <dbReference type="ARBA" id="ARBA00023125"/>
    </source>
</evidence>
<keyword evidence="8 12" id="KW-0238">DNA-binding</keyword>
<dbReference type="InterPro" id="IPR027417">
    <property type="entry name" value="P-loop_NTPase"/>
</dbReference>
<evidence type="ECO:0000256" key="6">
    <source>
        <dbReference type="ARBA" id="ARBA00022806"/>
    </source>
</evidence>
<evidence type="ECO:0000313" key="15">
    <source>
        <dbReference type="Proteomes" id="UP001161276"/>
    </source>
</evidence>
<comment type="similarity">
    <text evidence="1 12">Belongs to the helicase family. DnaB subfamily.</text>
</comment>
<evidence type="ECO:0000256" key="4">
    <source>
        <dbReference type="ARBA" id="ARBA00022741"/>
    </source>
</evidence>
<evidence type="ECO:0000256" key="3">
    <source>
        <dbReference type="ARBA" id="ARBA00022705"/>
    </source>
</evidence>
<evidence type="ECO:0000256" key="5">
    <source>
        <dbReference type="ARBA" id="ARBA00022801"/>
    </source>
</evidence>
<dbReference type="GO" id="GO:0003677">
    <property type="term" value="F:DNA binding"/>
    <property type="evidence" value="ECO:0007669"/>
    <property type="project" value="UniProtKB-UniRule"/>
</dbReference>
<keyword evidence="5 12" id="KW-0378">Hydrolase</keyword>
<dbReference type="GO" id="GO:0005829">
    <property type="term" value="C:cytosol"/>
    <property type="evidence" value="ECO:0007669"/>
    <property type="project" value="TreeGrafter"/>
</dbReference>
<dbReference type="GO" id="GO:0006269">
    <property type="term" value="P:DNA replication, synthesis of primer"/>
    <property type="evidence" value="ECO:0007669"/>
    <property type="project" value="UniProtKB-UniRule"/>
</dbReference>
<evidence type="ECO:0000256" key="1">
    <source>
        <dbReference type="ARBA" id="ARBA00008428"/>
    </source>
</evidence>
<dbReference type="InterPro" id="IPR007692">
    <property type="entry name" value="DNA_helicase_DnaB"/>
</dbReference>
<keyword evidence="4 12" id="KW-0547">Nucleotide-binding</keyword>
<feature type="domain" description="SF4 helicase" evidence="13">
    <location>
        <begin position="173"/>
        <end position="436"/>
    </location>
</feature>
<dbReference type="Gene3D" id="3.40.50.300">
    <property type="entry name" value="P-loop containing nucleotide triphosphate hydrolases"/>
    <property type="match status" value="1"/>
</dbReference>
<comment type="function">
    <text evidence="12">The main replicative DNA helicase, it participates in initiation and elongation during chromosome replication. Travels ahead of the DNA replisome, separating dsDNA into templates for DNA synthesis. A processive ATP-dependent 5'-3' DNA helicase it has DNA-dependent ATPase activity.</text>
</comment>
<dbReference type="Pfam" id="PF03796">
    <property type="entry name" value="DnaB_C"/>
    <property type="match status" value="1"/>
</dbReference>
<evidence type="ECO:0000256" key="9">
    <source>
        <dbReference type="ARBA" id="ARBA00023235"/>
    </source>
</evidence>
<dbReference type="SUPFAM" id="SSF48024">
    <property type="entry name" value="N-terminal domain of DnaB helicase"/>
    <property type="match status" value="1"/>
</dbReference>
<keyword evidence="6 12" id="KW-0347">Helicase</keyword>
<name>A0AA42WED3_9BURK</name>
<reference evidence="14" key="1">
    <citation type="submission" date="2022-09" db="EMBL/GenBank/DDBJ databases">
        <title>Intensive care unit water sources are persistently colonized with multi-drug resistant bacteria and are the site of extensive horizontal gene transfer of antibiotic resistance genes.</title>
        <authorList>
            <person name="Diorio-Toth L."/>
        </authorList>
    </citation>
    <scope>NUCLEOTIDE SEQUENCE</scope>
    <source>
        <strain evidence="14">GD03676</strain>
    </source>
</reference>
<dbReference type="InterPro" id="IPR036185">
    <property type="entry name" value="DNA_heli_DnaB-like_N_sf"/>
</dbReference>
<dbReference type="Proteomes" id="UP001161276">
    <property type="component" value="Unassembled WGS sequence"/>
</dbReference>
<dbReference type="EC" id="5.6.2.3" evidence="11 12"/>
<accession>A0AA42WED3</accession>
<dbReference type="InterPro" id="IPR007694">
    <property type="entry name" value="DNA_helicase_DnaB-like_C"/>
</dbReference>
<dbReference type="PANTHER" id="PTHR30153:SF2">
    <property type="entry name" value="REPLICATIVE DNA HELICASE"/>
    <property type="match status" value="1"/>
</dbReference>
<proteinExistence type="inferred from homology"/>
<protein>
    <recommendedName>
        <fullName evidence="11 12">Replicative DNA helicase</fullName>
        <ecNumber evidence="11 12">5.6.2.3</ecNumber>
    </recommendedName>
</protein>
<comment type="caution">
    <text evidence="14">The sequence shown here is derived from an EMBL/GenBank/DDBJ whole genome shotgun (WGS) entry which is preliminary data.</text>
</comment>
<evidence type="ECO:0000313" key="14">
    <source>
        <dbReference type="EMBL" id="MDH2052868.1"/>
    </source>
</evidence>
<evidence type="ECO:0000256" key="2">
    <source>
        <dbReference type="ARBA" id="ARBA00022515"/>
    </source>
</evidence>
<keyword evidence="9" id="KW-0413">Isomerase</keyword>
<keyword evidence="2 12" id="KW-0639">Primosome</keyword>
<comment type="catalytic activity">
    <reaction evidence="10 12">
        <text>ATP + H2O = ADP + phosphate + H(+)</text>
        <dbReference type="Rhea" id="RHEA:13065"/>
        <dbReference type="ChEBI" id="CHEBI:15377"/>
        <dbReference type="ChEBI" id="CHEBI:15378"/>
        <dbReference type="ChEBI" id="CHEBI:30616"/>
        <dbReference type="ChEBI" id="CHEBI:43474"/>
        <dbReference type="ChEBI" id="CHEBI:456216"/>
        <dbReference type="EC" id="5.6.2.3"/>
    </reaction>
</comment>
<dbReference type="GO" id="GO:0005524">
    <property type="term" value="F:ATP binding"/>
    <property type="evidence" value="ECO:0007669"/>
    <property type="project" value="UniProtKB-UniRule"/>
</dbReference>
<dbReference type="PROSITE" id="PS51199">
    <property type="entry name" value="SF4_HELICASE"/>
    <property type="match status" value="1"/>
</dbReference>
<dbReference type="InterPro" id="IPR016136">
    <property type="entry name" value="DNA_helicase_N/primase_C"/>
</dbReference>
<dbReference type="SUPFAM" id="SSF52540">
    <property type="entry name" value="P-loop containing nucleoside triphosphate hydrolases"/>
    <property type="match status" value="1"/>
</dbReference>
<gene>
    <name evidence="14" type="primary">dnaB</name>
    <name evidence="14" type="ORF">N5K24_20865</name>
</gene>
<dbReference type="Gene3D" id="1.10.860.10">
    <property type="entry name" value="DNAb Helicase, Chain A"/>
    <property type="match status" value="1"/>
</dbReference>
<keyword evidence="7 12" id="KW-0067">ATP-binding</keyword>
<dbReference type="GO" id="GO:0016787">
    <property type="term" value="F:hydrolase activity"/>
    <property type="evidence" value="ECO:0007669"/>
    <property type="project" value="UniProtKB-KW"/>
</dbReference>
<dbReference type="EMBL" id="JAOCKG010000009">
    <property type="protein sequence ID" value="MDH2052868.1"/>
    <property type="molecule type" value="Genomic_DNA"/>
</dbReference>
<dbReference type="InterPro" id="IPR007693">
    <property type="entry name" value="DNA_helicase_DnaB-like_N"/>
</dbReference>
<evidence type="ECO:0000259" key="13">
    <source>
        <dbReference type="PROSITE" id="PS51199"/>
    </source>
</evidence>
<dbReference type="PANTHER" id="PTHR30153">
    <property type="entry name" value="REPLICATIVE DNA HELICASE DNAB"/>
    <property type="match status" value="1"/>
</dbReference>
<dbReference type="RefSeq" id="WP_280028364.1">
    <property type="nucleotide sequence ID" value="NZ_JAOCKG010000009.1"/>
</dbReference>
<evidence type="ECO:0000256" key="12">
    <source>
        <dbReference type="RuleBase" id="RU362085"/>
    </source>
</evidence>
<dbReference type="NCBIfam" id="TIGR00665">
    <property type="entry name" value="DnaB"/>
    <property type="match status" value="1"/>
</dbReference>
<organism evidence="14 15">
    <name type="scientific">Achromobacter marplatensis</name>
    <dbReference type="NCBI Taxonomy" id="470868"/>
    <lineage>
        <taxon>Bacteria</taxon>
        <taxon>Pseudomonadati</taxon>
        <taxon>Pseudomonadota</taxon>
        <taxon>Betaproteobacteria</taxon>
        <taxon>Burkholderiales</taxon>
        <taxon>Alcaligenaceae</taxon>
        <taxon>Achromobacter</taxon>
    </lineage>
</organism>
<evidence type="ECO:0000256" key="11">
    <source>
        <dbReference type="NCBIfam" id="TIGR00665"/>
    </source>
</evidence>
<dbReference type="GO" id="GO:0043139">
    <property type="term" value="F:5'-3' DNA helicase activity"/>
    <property type="evidence" value="ECO:0007669"/>
    <property type="project" value="UniProtKB-EC"/>
</dbReference>
<dbReference type="GO" id="GO:1990077">
    <property type="term" value="C:primosome complex"/>
    <property type="evidence" value="ECO:0007669"/>
    <property type="project" value="UniProtKB-UniRule"/>
</dbReference>
<evidence type="ECO:0000256" key="7">
    <source>
        <dbReference type="ARBA" id="ARBA00022840"/>
    </source>
</evidence>
<sequence>MSDVIVPQATDSEQGVIGGLLIDNNAIDRLGDLRVEHFYRADHRVMYGEILAMIGRGMGADVITLADRIRAKGADAGGLEYLSDIVANTPSAANIAQYAATVRDRAQQRGLLELAHDTIDAVRASGAIGAAALIDQAQAGLESLAEGTTRQSEPVKAGDDLINFVEYLEQHADDETAGVMSTGYPDLDAKLAGGIRGGDLIVIAGRPKMGKTALALNIGLHVANGGNVLVLSMEMPKRQLHTRNVAILGGVPIPRLLQPKLMLQSDYEGLTAACKHIESLGLWLEDQGNLSLMDVRLKARQIKRKHGLNLLVIDYLQLMRGEGPNRNAEIEGITRGLKALAMELDIGIVLLSQLNRELEKRPNKRPMPSDLRDSGAIEQDCDAILFVYRDEVYNPDSPDRGVAEIIIGAGRQVDRGTVGLQYIGERTKFQSLAQGQAFGDRPAVRGKRYSLMDE</sequence>
<evidence type="ECO:0000256" key="10">
    <source>
        <dbReference type="ARBA" id="ARBA00048954"/>
    </source>
</evidence>
<dbReference type="AlphaFoldDB" id="A0AA42WED3"/>
<keyword evidence="3 12" id="KW-0235">DNA replication</keyword>